<dbReference type="EMBL" id="WJQS01000012">
    <property type="protein sequence ID" value="MRI86362.1"/>
    <property type="molecule type" value="Genomic_DNA"/>
</dbReference>
<gene>
    <name evidence="2" type="ORF">GIY09_10955</name>
</gene>
<evidence type="ECO:0000259" key="1">
    <source>
        <dbReference type="Pfam" id="PF09651"/>
    </source>
</evidence>
<dbReference type="Pfam" id="PF09651">
    <property type="entry name" value="Cas_APE2256"/>
    <property type="match status" value="1"/>
</dbReference>
<accession>A0A6I2GKI3</accession>
<evidence type="ECO:0000313" key="3">
    <source>
        <dbReference type="Proteomes" id="UP000430975"/>
    </source>
</evidence>
<protein>
    <recommendedName>
        <fullName evidence="1">CRISPR system ring nuclease SSO1393-like domain-containing protein</fullName>
    </recommendedName>
</protein>
<dbReference type="InterPro" id="IPR018669">
    <property type="entry name" value="Toxin_HigB"/>
</dbReference>
<dbReference type="AlphaFoldDB" id="A0A6I2GKI3"/>
<sequence length="431" mass="48932">MAGSPASVSLSMLLFELTPSLKGVNVYTIEREVMDLKNQLIITVGTSLLFSKDNLLCDFLKDKQDGSLHEVKLQLKDYLINHLEVTLGSQLSAEVSMVNSLLKGNHLSDSSIIYLVHSDTKDGMFSAEMIQIIFQHFMASSTCKLVTISGLDMTTKSLESIQTGLIAVISELNDLFEQVLPIKEYVIFSPIGGYKSMTMLSHLIASMYQIESWYQFEKAKFPIRIPLLPVSLDASFFLTEPTKQLFKQIYLSNHFNFSELIELKAAPDNIAIAVSSNPVLFYTLEDEAATYVSISPLLINPLEKLKAEFYPDVYFKTTNPEQNGQIYEKFLAAWRTDILEADFRNTFKHELDLKISDSSNNWHVFRAKKGDSLRAIYCIDFDEAAVYFSDIMTHKEYDDLLKNESQRKVFKDKLKANLPADSSQYIKFAPK</sequence>
<comment type="caution">
    <text evidence="2">The sequence shown here is derived from an EMBL/GenBank/DDBJ whole genome shotgun (WGS) entry which is preliminary data.</text>
</comment>
<keyword evidence="3" id="KW-1185">Reference proteome</keyword>
<dbReference type="InterPro" id="IPR013442">
    <property type="entry name" value="SSO1393-like"/>
</dbReference>
<name>A0A6I2GKI3_9LACT</name>
<dbReference type="GO" id="GO:0003723">
    <property type="term" value="F:RNA binding"/>
    <property type="evidence" value="ECO:0007669"/>
    <property type="project" value="InterPro"/>
</dbReference>
<dbReference type="Proteomes" id="UP000430975">
    <property type="component" value="Unassembled WGS sequence"/>
</dbReference>
<organism evidence="2 3">
    <name type="scientific">Fundicoccus ignavus</name>
    <dbReference type="NCBI Taxonomy" id="2664442"/>
    <lineage>
        <taxon>Bacteria</taxon>
        <taxon>Bacillati</taxon>
        <taxon>Bacillota</taxon>
        <taxon>Bacilli</taxon>
        <taxon>Lactobacillales</taxon>
        <taxon>Aerococcaceae</taxon>
        <taxon>Fundicoccus</taxon>
    </lineage>
</organism>
<feature type="domain" description="CRISPR system ring nuclease SSO1393-like" evidence="1">
    <location>
        <begin position="90"/>
        <end position="227"/>
    </location>
</feature>
<dbReference type="GO" id="GO:0004519">
    <property type="term" value="F:endonuclease activity"/>
    <property type="evidence" value="ECO:0007669"/>
    <property type="project" value="InterPro"/>
</dbReference>
<reference evidence="2 3" key="1">
    <citation type="submission" date="2019-11" db="EMBL/GenBank/DDBJ databases">
        <title>Characterisation of Fundicoccus ignavus gen. nov. sp. nov., a novel genus of the family Aerococcaceae isolated from bulk tank milk.</title>
        <authorList>
            <person name="Siebert A."/>
            <person name="Huptas C."/>
            <person name="Wenning M."/>
            <person name="Scherer S."/>
            <person name="Doll E.V."/>
        </authorList>
    </citation>
    <scope>NUCLEOTIDE SEQUENCE [LARGE SCALE GENOMIC DNA]</scope>
    <source>
        <strain evidence="2 3">WS4759</strain>
    </source>
</reference>
<evidence type="ECO:0000313" key="2">
    <source>
        <dbReference type="EMBL" id="MRI86362.1"/>
    </source>
</evidence>
<dbReference type="GO" id="GO:0110001">
    <property type="term" value="C:toxin-antitoxin complex"/>
    <property type="evidence" value="ECO:0007669"/>
    <property type="project" value="InterPro"/>
</dbReference>
<proteinExistence type="predicted"/>
<dbReference type="Gene3D" id="3.40.50.10770">
    <property type="entry name" value="Hypothetical protein VC1899 like domain (Restriction endonuclease-like)"/>
    <property type="match status" value="1"/>
</dbReference>
<dbReference type="Pfam" id="PF09907">
    <property type="entry name" value="HigB_toxin"/>
    <property type="match status" value="1"/>
</dbReference>